<protein>
    <submittedName>
        <fullName evidence="2">Uncharacterized protein</fullName>
    </submittedName>
</protein>
<evidence type="ECO:0000313" key="3">
    <source>
        <dbReference type="Proteomes" id="UP000243723"/>
    </source>
</evidence>
<feature type="compositionally biased region" description="Polar residues" evidence="1">
    <location>
        <begin position="197"/>
        <end position="208"/>
    </location>
</feature>
<feature type="compositionally biased region" description="Acidic residues" evidence="1">
    <location>
        <begin position="165"/>
        <end position="183"/>
    </location>
</feature>
<keyword evidence="3" id="KW-1185">Reference proteome</keyword>
<feature type="region of interest" description="Disordered" evidence="1">
    <location>
        <begin position="39"/>
        <end position="113"/>
    </location>
</feature>
<name>A0A2P7Z2Y3_9PEZI</name>
<sequence length="357" mass="39984">MREVEQAALEARHEDEIRAIKQDCEQRIRESRLNAEAEMKKLEVRRQAQHSQPTPEPTKGKLIVPVPPSVKRKAENDAAVFESPVEDSSNPHGRPSTPCQNDKGNDAKKQLVRRVPRGVSPCLRPLYNKATIDFAEVMEARQEKILRLQAKEVQRQVSLQPTVITDDEATEAEEDEEEDDFEDSVDRKIDEVVPANFTKSVSRQTMTTHPKAGPVLETRMTPIASKKAVSPRKRKHVEISRGVLSPSKKANQMLSIRKDSEPAPVSPKATKTDMTNANRRKSRRQRGAAPEVDALTGTNLEYSLSRAAKKTTQLPINQARGKENVSQPERGNAGNEKARPVGAKLTMPADKRQKPRR</sequence>
<comment type="caution">
    <text evidence="2">The sequence shown here is derived from an EMBL/GenBank/DDBJ whole genome shotgun (WGS) entry which is preliminary data.</text>
</comment>
<evidence type="ECO:0000256" key="1">
    <source>
        <dbReference type="SAM" id="MobiDB-lite"/>
    </source>
</evidence>
<feature type="region of interest" description="Disordered" evidence="1">
    <location>
        <begin position="159"/>
        <end position="357"/>
    </location>
</feature>
<proteinExistence type="predicted"/>
<evidence type="ECO:0000313" key="2">
    <source>
        <dbReference type="EMBL" id="PSK42569.1"/>
    </source>
</evidence>
<accession>A0A2P7Z2Y3</accession>
<gene>
    <name evidence="2" type="ORF">B9Z65_4483</name>
</gene>
<feature type="compositionally biased region" description="Polar residues" evidence="1">
    <location>
        <begin position="86"/>
        <end position="102"/>
    </location>
</feature>
<dbReference type="AlphaFoldDB" id="A0A2P7Z2Y3"/>
<dbReference type="Proteomes" id="UP000243723">
    <property type="component" value="Unassembled WGS sequence"/>
</dbReference>
<reference evidence="2 3" key="1">
    <citation type="submission" date="2017-05" db="EMBL/GenBank/DDBJ databases">
        <title>Draft genome sequence of Elsinoe australis.</title>
        <authorList>
            <person name="Cheng Q."/>
        </authorList>
    </citation>
    <scope>NUCLEOTIDE SEQUENCE [LARGE SCALE GENOMIC DNA]</scope>
    <source>
        <strain evidence="2 3">NL1</strain>
    </source>
</reference>
<organism evidence="2 3">
    <name type="scientific">Elsinoe australis</name>
    <dbReference type="NCBI Taxonomy" id="40998"/>
    <lineage>
        <taxon>Eukaryota</taxon>
        <taxon>Fungi</taxon>
        <taxon>Dikarya</taxon>
        <taxon>Ascomycota</taxon>
        <taxon>Pezizomycotina</taxon>
        <taxon>Dothideomycetes</taxon>
        <taxon>Dothideomycetidae</taxon>
        <taxon>Myriangiales</taxon>
        <taxon>Elsinoaceae</taxon>
        <taxon>Elsinoe</taxon>
    </lineage>
</organism>
<dbReference type="EMBL" id="NHZQ01000335">
    <property type="protein sequence ID" value="PSK42569.1"/>
    <property type="molecule type" value="Genomic_DNA"/>
</dbReference>